<reference evidence="1" key="1">
    <citation type="submission" date="2023-04" db="EMBL/GenBank/DDBJ databases">
        <title>A chromosome-level genome assembly of the parasitoid wasp Eretmocerus hayati.</title>
        <authorList>
            <person name="Zhong Y."/>
            <person name="Liu S."/>
            <person name="Liu Y."/>
        </authorList>
    </citation>
    <scope>NUCLEOTIDE SEQUENCE</scope>
    <source>
        <strain evidence="1">ZJU_SS_LIU_2023</strain>
    </source>
</reference>
<dbReference type="EMBL" id="CM056741">
    <property type="protein sequence ID" value="KAJ8681737.1"/>
    <property type="molecule type" value="Genomic_DNA"/>
</dbReference>
<keyword evidence="2" id="KW-1185">Reference proteome</keyword>
<evidence type="ECO:0000313" key="1">
    <source>
        <dbReference type="EMBL" id="KAJ8681737.1"/>
    </source>
</evidence>
<organism evidence="1 2">
    <name type="scientific">Eretmocerus hayati</name>
    <dbReference type="NCBI Taxonomy" id="131215"/>
    <lineage>
        <taxon>Eukaryota</taxon>
        <taxon>Metazoa</taxon>
        <taxon>Ecdysozoa</taxon>
        <taxon>Arthropoda</taxon>
        <taxon>Hexapoda</taxon>
        <taxon>Insecta</taxon>
        <taxon>Pterygota</taxon>
        <taxon>Neoptera</taxon>
        <taxon>Endopterygota</taxon>
        <taxon>Hymenoptera</taxon>
        <taxon>Apocrita</taxon>
        <taxon>Proctotrupomorpha</taxon>
        <taxon>Chalcidoidea</taxon>
        <taxon>Aphelinidae</taxon>
        <taxon>Aphelininae</taxon>
        <taxon>Eretmocerus</taxon>
    </lineage>
</organism>
<gene>
    <name evidence="1" type="ORF">QAD02_017529</name>
</gene>
<sequence length="292" mass="33936">MRLENLHNCCGNRQEESTKQFSTKIQIPKIYRKPSLFAPKKYNNSVPNVKRNREAPSQNEDSANYLKNQLKMHQNILDLEKRLGTSIVQKNGQRKLGPPPNWVGPPPGPGCEIFVGKLPRDIYEDAIYPLFSRVGKIYEVRLMMNFSGTNRGFCFIMYETQEAAQRAVRELNNYEIIPNWFIGVVISVNNCRLHITDLPQTVSAKKLVQKIWPVCEDIDRIYVFQSIYNPLTRHALIEFNTHRSAAMARRQLLPERSKFFDRNEVKIEWAHPKMIIGNVVSDYQTNFVPKKV</sequence>
<accession>A0ACC2PE72</accession>
<comment type="caution">
    <text evidence="1">The sequence shown here is derived from an EMBL/GenBank/DDBJ whole genome shotgun (WGS) entry which is preliminary data.</text>
</comment>
<proteinExistence type="predicted"/>
<evidence type="ECO:0000313" key="2">
    <source>
        <dbReference type="Proteomes" id="UP001239111"/>
    </source>
</evidence>
<protein>
    <submittedName>
        <fullName evidence="1">Uncharacterized protein</fullName>
    </submittedName>
</protein>
<dbReference type="Proteomes" id="UP001239111">
    <property type="component" value="Chromosome 1"/>
</dbReference>
<name>A0ACC2PE72_9HYME</name>